<protein>
    <submittedName>
        <fullName evidence="1">Uncharacterized protein</fullName>
    </submittedName>
</protein>
<proteinExistence type="predicted"/>
<evidence type="ECO:0000313" key="1">
    <source>
        <dbReference type="EMBL" id="JAA83203.1"/>
    </source>
</evidence>
<dbReference type="EMBL" id="GAIX01009357">
    <property type="protein sequence ID" value="JAA83203.1"/>
    <property type="molecule type" value="Transcribed_RNA"/>
</dbReference>
<feature type="non-terminal residue" evidence="1">
    <location>
        <position position="77"/>
    </location>
</feature>
<reference evidence="1" key="1">
    <citation type="journal article" date="2013" name="BMC Genomics">
        <title>Unscrambling butterfly oogenesis.</title>
        <authorList>
            <person name="Carter J.M."/>
            <person name="Baker S.C."/>
            <person name="Pink R."/>
            <person name="Carter D.R."/>
            <person name="Collins A."/>
            <person name="Tomlin J."/>
            <person name="Gibbs M."/>
            <person name="Breuker C.J."/>
        </authorList>
    </citation>
    <scope>NUCLEOTIDE SEQUENCE</scope>
    <source>
        <tissue evidence="1">Ovary</tissue>
    </source>
</reference>
<reference evidence="1" key="2">
    <citation type="submission" date="2013-05" db="EMBL/GenBank/DDBJ databases">
        <authorList>
            <person name="Carter J.-M."/>
            <person name="Baker S.C."/>
            <person name="Pink R."/>
            <person name="Carter D.R.F."/>
            <person name="Collins A."/>
            <person name="Tomlin J."/>
            <person name="Gibbs M."/>
            <person name="Breuker C.J."/>
        </authorList>
    </citation>
    <scope>NUCLEOTIDE SEQUENCE</scope>
    <source>
        <tissue evidence="1">Ovary</tissue>
    </source>
</reference>
<name>S4P3T1_9NEOP</name>
<accession>S4P3T1</accession>
<sequence>MLTQNTFSLAIGAPSGSNRTQIVYVCASSGGIHKKVSNSRHKSASICAAPSYILYTFQFSQLKKKIHKFHKKKNVTY</sequence>
<dbReference type="AlphaFoldDB" id="S4P3T1"/>
<organism evidence="1">
    <name type="scientific">Pararge aegeria</name>
    <name type="common">speckled wood butterfly</name>
    <dbReference type="NCBI Taxonomy" id="116150"/>
    <lineage>
        <taxon>Eukaryota</taxon>
        <taxon>Metazoa</taxon>
        <taxon>Ecdysozoa</taxon>
        <taxon>Arthropoda</taxon>
        <taxon>Hexapoda</taxon>
        <taxon>Insecta</taxon>
        <taxon>Pterygota</taxon>
        <taxon>Neoptera</taxon>
        <taxon>Endopterygota</taxon>
        <taxon>Lepidoptera</taxon>
        <taxon>Glossata</taxon>
        <taxon>Ditrysia</taxon>
        <taxon>Papilionoidea</taxon>
        <taxon>Nymphalidae</taxon>
        <taxon>Satyrinae</taxon>
        <taxon>Satyrini</taxon>
        <taxon>Parargina</taxon>
        <taxon>Pararge</taxon>
    </lineage>
</organism>